<name>A0A1I2VX03_9FIRM</name>
<reference evidence="2" key="1">
    <citation type="submission" date="2016-10" db="EMBL/GenBank/DDBJ databases">
        <authorList>
            <person name="Varghese N."/>
            <person name="Submissions S."/>
        </authorList>
    </citation>
    <scope>NUCLEOTIDE SEQUENCE [LARGE SCALE GENOMIC DNA]</scope>
    <source>
        <strain evidence="2">DSM 17038</strain>
    </source>
</reference>
<dbReference type="RefSeq" id="WP_092472328.1">
    <property type="nucleotide sequence ID" value="NZ_FOOX01000012.1"/>
</dbReference>
<dbReference type="OrthoDB" id="9981001at2"/>
<organism evidence="1 2">
    <name type="scientific">Desulfotruncus arcticus DSM 17038</name>
    <dbReference type="NCBI Taxonomy" id="1121424"/>
    <lineage>
        <taxon>Bacteria</taxon>
        <taxon>Bacillati</taxon>
        <taxon>Bacillota</taxon>
        <taxon>Clostridia</taxon>
        <taxon>Eubacteriales</taxon>
        <taxon>Desulfallaceae</taxon>
        <taxon>Desulfotruncus</taxon>
    </lineage>
</organism>
<dbReference type="Proteomes" id="UP000199337">
    <property type="component" value="Unassembled WGS sequence"/>
</dbReference>
<gene>
    <name evidence="1" type="ORF">SAMN05660649_03137</name>
</gene>
<protein>
    <submittedName>
        <fullName evidence="1">Uncharacterized protein</fullName>
    </submittedName>
</protein>
<keyword evidence="2" id="KW-1185">Reference proteome</keyword>
<dbReference type="AlphaFoldDB" id="A0A1I2VX03"/>
<dbReference type="EMBL" id="FOOX01000012">
    <property type="protein sequence ID" value="SFG92276.1"/>
    <property type="molecule type" value="Genomic_DNA"/>
</dbReference>
<evidence type="ECO:0000313" key="1">
    <source>
        <dbReference type="EMBL" id="SFG92276.1"/>
    </source>
</evidence>
<sequence length="237" mass="27347">MGLNVYRIDTGIVGKIFGIIRQTELPVMSLQKCFGFSHGSIILSIVDLVSSDNHYVIKDQDELERFENPLNNSWIQKSQYYIRHPKKARERYLIEAEKFHEYIYREQISDIVSFLRGNLTLKHLTISSEEGIDFSAFANIPIEDLKVEGKADVKLKSKKELVINCPEGLKISEKRKEYIWINDFQDLLSVVDGFQGGEFRHTIEISNSFGMGLKEAKQIGVGTSWLRKCKFEIKFTC</sequence>
<evidence type="ECO:0000313" key="2">
    <source>
        <dbReference type="Proteomes" id="UP000199337"/>
    </source>
</evidence>
<dbReference type="STRING" id="341036.SAMN05660649_03137"/>
<proteinExistence type="predicted"/>
<accession>A0A1I2VX03</accession>